<dbReference type="OrthoDB" id="10466240at2759"/>
<proteinExistence type="predicted"/>
<evidence type="ECO:0000256" key="1">
    <source>
        <dbReference type="SAM" id="MobiDB-lite"/>
    </source>
</evidence>
<gene>
    <name evidence="2" type="ORF">MCOR_19893</name>
</gene>
<dbReference type="Proteomes" id="UP000507470">
    <property type="component" value="Unassembled WGS sequence"/>
</dbReference>
<keyword evidence="3" id="KW-1185">Reference proteome</keyword>
<accession>A0A6J8BNE2</accession>
<protein>
    <submittedName>
        <fullName evidence="2">RTEL1</fullName>
        <ecNumber evidence="2">3.6.4.12</ecNumber>
    </submittedName>
</protein>
<name>A0A6J8BNE2_MYTCO</name>
<dbReference type="EMBL" id="CACVKT020003494">
    <property type="protein sequence ID" value="CAC5384229.1"/>
    <property type="molecule type" value="Genomic_DNA"/>
</dbReference>
<dbReference type="GO" id="GO:0016787">
    <property type="term" value="F:hydrolase activity"/>
    <property type="evidence" value="ECO:0007669"/>
    <property type="project" value="UniProtKB-KW"/>
</dbReference>
<evidence type="ECO:0000313" key="2">
    <source>
        <dbReference type="EMBL" id="CAC5384229.1"/>
    </source>
</evidence>
<dbReference type="AlphaFoldDB" id="A0A6J8BNE2"/>
<organism evidence="2 3">
    <name type="scientific">Mytilus coruscus</name>
    <name type="common">Sea mussel</name>
    <dbReference type="NCBI Taxonomy" id="42192"/>
    <lineage>
        <taxon>Eukaryota</taxon>
        <taxon>Metazoa</taxon>
        <taxon>Spiralia</taxon>
        <taxon>Lophotrochozoa</taxon>
        <taxon>Mollusca</taxon>
        <taxon>Bivalvia</taxon>
        <taxon>Autobranchia</taxon>
        <taxon>Pteriomorphia</taxon>
        <taxon>Mytilida</taxon>
        <taxon>Mytiloidea</taxon>
        <taxon>Mytilidae</taxon>
        <taxon>Mytilinae</taxon>
        <taxon>Mytilus</taxon>
    </lineage>
</organism>
<sequence>MLMTRCAMDRQIPETLTEAVFVDVFKSFARMCGLFPVCGSEWRTKINILKCRVSSEADVILMNADYLKNRTSIMSIVSIVERTRLKRKTSNDSSSSSVTQEEPVNEEPEIFKRIEHAVLAQHGGELFVNAHGNMQCSFLNRSKNSRLFPGMIVIGTERTRLKRKTSNDSSSSSVTQEEPVNEEPEIFKRIEHTVLAQHGGELFVNAHGNMQCSFLNRSKNSRLFPGMIVIGTEVTITVLDYKLDHEIEIHKSNKSITERSCIYYSDTKDLLKKEDRDMVLEALVRMNNRCTP</sequence>
<reference evidence="2 3" key="1">
    <citation type="submission" date="2020-06" db="EMBL/GenBank/DDBJ databases">
        <authorList>
            <person name="Li R."/>
            <person name="Bekaert M."/>
        </authorList>
    </citation>
    <scope>NUCLEOTIDE SEQUENCE [LARGE SCALE GENOMIC DNA]</scope>
    <source>
        <strain evidence="3">wild</strain>
    </source>
</reference>
<evidence type="ECO:0000313" key="3">
    <source>
        <dbReference type="Proteomes" id="UP000507470"/>
    </source>
</evidence>
<feature type="region of interest" description="Disordered" evidence="1">
    <location>
        <begin position="160"/>
        <end position="182"/>
    </location>
</feature>
<dbReference type="EC" id="3.6.4.12" evidence="2"/>
<dbReference type="GO" id="GO:0003678">
    <property type="term" value="F:DNA helicase activity"/>
    <property type="evidence" value="ECO:0007669"/>
    <property type="project" value="UniProtKB-EC"/>
</dbReference>
<keyword evidence="2" id="KW-0378">Hydrolase</keyword>